<dbReference type="GO" id="GO:0003677">
    <property type="term" value="F:DNA binding"/>
    <property type="evidence" value="ECO:0007669"/>
    <property type="project" value="UniProtKB-KW"/>
</dbReference>
<proteinExistence type="predicted"/>
<dbReference type="Proteomes" id="UP000266042">
    <property type="component" value="Unassembled WGS sequence"/>
</dbReference>
<dbReference type="EMBL" id="QXIX01000011">
    <property type="protein sequence ID" value="RIE15292.1"/>
    <property type="molecule type" value="Genomic_DNA"/>
</dbReference>
<sequence>MLTKSDLEKLAQVRLEGALFLLQAHRLSSAYYLAGYAVELALKACIAKQMLPNVIPDKELIKAIYTHNLYSLLSTAGLRPQFNEEIRADTQFAVYWMIAKDWDEESRYAFWDQDHAAALLEAVNEPNHGVFQWVKRYW</sequence>
<comment type="caution">
    <text evidence="1">The sequence shown here is derived from an EMBL/GenBank/DDBJ whole genome shotgun (WGS) entry which is preliminary data.</text>
</comment>
<evidence type="ECO:0000313" key="1">
    <source>
        <dbReference type="EMBL" id="RIE14926.1"/>
    </source>
</evidence>
<name>A0A398DGX5_9BACT</name>
<keyword evidence="1" id="KW-0238">DNA-binding</keyword>
<dbReference type="EMBL" id="QXIW01000004">
    <property type="protein sequence ID" value="RIE14926.1"/>
    <property type="molecule type" value="Genomic_DNA"/>
</dbReference>
<dbReference type="Gene3D" id="1.20.120.330">
    <property type="entry name" value="Nucleotidyltransferases domain 2"/>
    <property type="match status" value="1"/>
</dbReference>
<dbReference type="Proteomes" id="UP000265724">
    <property type="component" value="Unassembled WGS sequence"/>
</dbReference>
<accession>A0A398DGX5</accession>
<evidence type="ECO:0000313" key="3">
    <source>
        <dbReference type="Proteomes" id="UP000265724"/>
    </source>
</evidence>
<protein>
    <submittedName>
        <fullName evidence="1">DNA-binding protein</fullName>
    </submittedName>
</protein>
<reference evidence="3 4" key="1">
    <citation type="submission" date="2018-09" db="EMBL/GenBank/DDBJ databases">
        <title>Discovery and Ecogenomic Context for Candidatus Cryosericales, a Global Caldiserica Order Active in Thawing Permafrost.</title>
        <authorList>
            <person name="Martinez M.A."/>
            <person name="Woodcroft B.J."/>
            <person name="Ignacio Espinoza J.C."/>
            <person name="Zayed A."/>
            <person name="Singleton C.M."/>
            <person name="Boyd J."/>
            <person name="Li Y.-F."/>
            <person name="Purvine S."/>
            <person name="Maughan H."/>
            <person name="Hodgkins S.B."/>
            <person name="Anderson D."/>
            <person name="Sederholm M."/>
            <person name="Temperton B."/>
            <person name="Saleska S.R."/>
            <person name="Tyson G.W."/>
            <person name="Rich V.I."/>
        </authorList>
    </citation>
    <scope>NUCLEOTIDE SEQUENCE [LARGE SCALE GENOMIC DNA]</scope>
    <source>
        <strain evidence="2 3">SMC2</strain>
        <strain evidence="1 4">SMC3</strain>
    </source>
</reference>
<organism evidence="1 4">
    <name type="scientific">Candidatus Cryosericum hinesii</name>
    <dbReference type="NCBI Taxonomy" id="2290915"/>
    <lineage>
        <taxon>Bacteria</taxon>
        <taxon>Pseudomonadati</taxon>
        <taxon>Caldisericota/Cryosericota group</taxon>
        <taxon>Candidatus Cryosericota</taxon>
        <taxon>Candidatus Cryosericia</taxon>
        <taxon>Candidatus Cryosericales</taxon>
        <taxon>Candidatus Cryosericaceae</taxon>
        <taxon>Candidatus Cryosericum</taxon>
    </lineage>
</organism>
<dbReference type="AlphaFoldDB" id="A0A398DGX5"/>
<dbReference type="RefSeq" id="WP_119086771.1">
    <property type="nucleotide sequence ID" value="NZ_QXIV01000003.1"/>
</dbReference>
<gene>
    <name evidence="2" type="ORF">SMC2_01175</name>
    <name evidence="1" type="ORF">SMC3_00795</name>
</gene>
<evidence type="ECO:0000313" key="4">
    <source>
        <dbReference type="Proteomes" id="UP000266042"/>
    </source>
</evidence>
<keyword evidence="3" id="KW-1185">Reference proteome</keyword>
<evidence type="ECO:0000313" key="2">
    <source>
        <dbReference type="EMBL" id="RIE15292.1"/>
    </source>
</evidence>